<dbReference type="SUPFAM" id="SSF56672">
    <property type="entry name" value="DNA/RNA polymerases"/>
    <property type="match status" value="1"/>
</dbReference>
<accession>A0ABW1EM77</accession>
<sequence length="478" mass="55668">MEEFRVKKYPHFDAPLTKAEAESLATSPKRVISHPFYPFIEWELKWSLFNKKNQPSDEKKRSIKYAARRDSCILAHYRQKLYEQYQLELRRLSLDNCVLAYRHIPIPGTRSGKCNIHFAAEAFELIRSLGDCYAIAVDIERFFENLDHNQIKRNWSRLLDQDNGSAKGVLPADHFAVFKAVTQYSYIERDDAYEALGFISQTRLANGKKRIKYIKFKRDIPIQICKPHEFREKLSALIKPNPSPWGVPQGSPISDLLANLYMIDFDAQLNTQVTSIGGKYFRYSDDILIVIPKREKGWEQILEVVASTLKNTAPRLKIKDKKTQIYSYSRTTDRSNQTAENIGPTKGAHGLEYLGFRYDGKRIFLRNSTHSGFRRRITRVSERMAKNHFLFNSNLGTRQLIDSFNYDVLYKKFGRVANIYFEEREYTSWTFWTYIQRSVKILGKMSSPILHQVNNYKSFARKCVVATLVDCAKRAGNP</sequence>
<organism evidence="3 4">
    <name type="scientific">Acidicapsa dinghuensis</name>
    <dbReference type="NCBI Taxonomy" id="2218256"/>
    <lineage>
        <taxon>Bacteria</taxon>
        <taxon>Pseudomonadati</taxon>
        <taxon>Acidobacteriota</taxon>
        <taxon>Terriglobia</taxon>
        <taxon>Terriglobales</taxon>
        <taxon>Acidobacteriaceae</taxon>
        <taxon>Acidicapsa</taxon>
    </lineage>
</organism>
<keyword evidence="3" id="KW-0808">Transferase</keyword>
<dbReference type="InterPro" id="IPR051083">
    <property type="entry name" value="GrpII_Intron_Splice-Mob/Def"/>
</dbReference>
<keyword evidence="4" id="KW-1185">Reference proteome</keyword>
<proteinExistence type="inferred from homology"/>
<comment type="caution">
    <text evidence="3">The sequence shown here is derived from an EMBL/GenBank/DDBJ whole genome shotgun (WGS) entry which is preliminary data.</text>
</comment>
<feature type="domain" description="Reverse transcriptase" evidence="2">
    <location>
        <begin position="1"/>
        <end position="358"/>
    </location>
</feature>
<dbReference type="EMBL" id="JBHSPH010000019">
    <property type="protein sequence ID" value="MFC5865391.1"/>
    <property type="molecule type" value="Genomic_DNA"/>
</dbReference>
<dbReference type="PANTHER" id="PTHR34047">
    <property type="entry name" value="NUCLEAR INTRON MATURASE 1, MITOCHONDRIAL-RELATED"/>
    <property type="match status" value="1"/>
</dbReference>
<evidence type="ECO:0000313" key="3">
    <source>
        <dbReference type="EMBL" id="MFC5865391.1"/>
    </source>
</evidence>
<dbReference type="PANTHER" id="PTHR34047:SF8">
    <property type="entry name" value="PROTEIN YKFC"/>
    <property type="match status" value="1"/>
</dbReference>
<dbReference type="InterPro" id="IPR000477">
    <property type="entry name" value="RT_dom"/>
</dbReference>
<keyword evidence="3" id="KW-0695">RNA-directed DNA polymerase</keyword>
<dbReference type="PROSITE" id="PS50878">
    <property type="entry name" value="RT_POL"/>
    <property type="match status" value="1"/>
</dbReference>
<dbReference type="GO" id="GO:0003964">
    <property type="term" value="F:RNA-directed DNA polymerase activity"/>
    <property type="evidence" value="ECO:0007669"/>
    <property type="project" value="UniProtKB-KW"/>
</dbReference>
<dbReference type="RefSeq" id="WP_263342398.1">
    <property type="nucleotide sequence ID" value="NZ_JAGSYH010000011.1"/>
</dbReference>
<keyword evidence="3" id="KW-0548">Nucleotidyltransferase</keyword>
<evidence type="ECO:0000313" key="4">
    <source>
        <dbReference type="Proteomes" id="UP001596091"/>
    </source>
</evidence>
<evidence type="ECO:0000256" key="1">
    <source>
        <dbReference type="ARBA" id="ARBA00034120"/>
    </source>
</evidence>
<evidence type="ECO:0000259" key="2">
    <source>
        <dbReference type="PROSITE" id="PS50878"/>
    </source>
</evidence>
<gene>
    <name evidence="3" type="ORF">ACFPT7_24010</name>
</gene>
<reference evidence="4" key="1">
    <citation type="journal article" date="2019" name="Int. J. Syst. Evol. Microbiol.">
        <title>The Global Catalogue of Microorganisms (GCM) 10K type strain sequencing project: providing services to taxonomists for standard genome sequencing and annotation.</title>
        <authorList>
            <consortium name="The Broad Institute Genomics Platform"/>
            <consortium name="The Broad Institute Genome Sequencing Center for Infectious Disease"/>
            <person name="Wu L."/>
            <person name="Ma J."/>
        </authorList>
    </citation>
    <scope>NUCLEOTIDE SEQUENCE [LARGE SCALE GENOMIC DNA]</scope>
    <source>
        <strain evidence="4">JCM 4087</strain>
    </source>
</reference>
<protein>
    <submittedName>
        <fullName evidence="3">Reverse transcriptase domain-containing protein</fullName>
    </submittedName>
</protein>
<name>A0ABW1EM77_9BACT</name>
<dbReference type="Pfam" id="PF00078">
    <property type="entry name" value="RVT_1"/>
    <property type="match status" value="1"/>
</dbReference>
<dbReference type="InterPro" id="IPR043502">
    <property type="entry name" value="DNA/RNA_pol_sf"/>
</dbReference>
<dbReference type="Proteomes" id="UP001596091">
    <property type="component" value="Unassembled WGS sequence"/>
</dbReference>
<comment type="similarity">
    <text evidence="1">Belongs to the bacterial reverse transcriptase family.</text>
</comment>